<dbReference type="PANTHER" id="PTHR22773">
    <property type="entry name" value="NADH DEHYDROGENASE"/>
    <property type="match status" value="1"/>
</dbReference>
<feature type="transmembrane region" description="Helical" evidence="5">
    <location>
        <begin position="408"/>
        <end position="428"/>
    </location>
</feature>
<dbReference type="GO" id="GO:0012505">
    <property type="term" value="C:endomembrane system"/>
    <property type="evidence" value="ECO:0007669"/>
    <property type="project" value="UniProtKB-SubCell"/>
</dbReference>
<accession>A0A7Z1AFN7</accession>
<keyword evidence="4 5" id="KW-0472">Membrane</keyword>
<comment type="caution">
    <text evidence="8">The sequence shown here is derived from an EMBL/GenBank/DDBJ whole genome shotgun (WGS) entry which is preliminary data.</text>
</comment>
<dbReference type="InterPro" id="IPR010096">
    <property type="entry name" value="NADH-Q_OxRdtase_suN/2"/>
</dbReference>
<dbReference type="NCBIfam" id="TIGR01770">
    <property type="entry name" value="NDH_I_N"/>
    <property type="match status" value="1"/>
</dbReference>
<dbReference type="GO" id="GO:0048038">
    <property type="term" value="F:quinone binding"/>
    <property type="evidence" value="ECO:0007669"/>
    <property type="project" value="UniProtKB-KW"/>
</dbReference>
<dbReference type="GO" id="GO:0005886">
    <property type="term" value="C:plasma membrane"/>
    <property type="evidence" value="ECO:0007669"/>
    <property type="project" value="UniProtKB-SubCell"/>
</dbReference>
<feature type="transmembrane region" description="Helical" evidence="5">
    <location>
        <begin position="303"/>
        <end position="323"/>
    </location>
</feature>
<feature type="transmembrane region" description="Helical" evidence="5">
    <location>
        <begin position="373"/>
        <end position="396"/>
    </location>
</feature>
<keyword evidence="5" id="KW-1278">Translocase</keyword>
<dbReference type="GO" id="GO:0042773">
    <property type="term" value="P:ATP synthesis coupled electron transport"/>
    <property type="evidence" value="ECO:0007669"/>
    <property type="project" value="InterPro"/>
</dbReference>
<dbReference type="AlphaFoldDB" id="A0A7Z1AFN7"/>
<dbReference type="GO" id="GO:0050136">
    <property type="term" value="F:NADH dehydrogenase (quinone) (non-electrogenic) activity"/>
    <property type="evidence" value="ECO:0007669"/>
    <property type="project" value="UniProtKB-UniRule"/>
</dbReference>
<keyword evidence="5" id="KW-0813">Transport</keyword>
<evidence type="ECO:0000256" key="6">
    <source>
        <dbReference type="RuleBase" id="RU000320"/>
    </source>
</evidence>
<keyword evidence="8" id="KW-0560">Oxidoreductase</keyword>
<evidence type="ECO:0000256" key="1">
    <source>
        <dbReference type="ARBA" id="ARBA00004127"/>
    </source>
</evidence>
<dbReference type="HAMAP" id="MF_00445">
    <property type="entry name" value="NDH1_NuoN_1"/>
    <property type="match status" value="1"/>
</dbReference>
<feature type="transmembrane region" description="Helical" evidence="5">
    <location>
        <begin position="162"/>
        <end position="184"/>
    </location>
</feature>
<keyword evidence="5" id="KW-1003">Cell membrane</keyword>
<dbReference type="InterPro" id="IPR001750">
    <property type="entry name" value="ND/Mrp_TM"/>
</dbReference>
<dbReference type="EMBL" id="MARB01000010">
    <property type="protein sequence ID" value="ODJ87658.1"/>
    <property type="molecule type" value="Genomic_DNA"/>
</dbReference>
<comment type="catalytic activity">
    <reaction evidence="5">
        <text>a quinone + NADH + 5 H(+)(in) = a quinol + NAD(+) + 4 H(+)(out)</text>
        <dbReference type="Rhea" id="RHEA:57888"/>
        <dbReference type="ChEBI" id="CHEBI:15378"/>
        <dbReference type="ChEBI" id="CHEBI:24646"/>
        <dbReference type="ChEBI" id="CHEBI:57540"/>
        <dbReference type="ChEBI" id="CHEBI:57945"/>
        <dbReference type="ChEBI" id="CHEBI:132124"/>
    </reaction>
</comment>
<comment type="similarity">
    <text evidence="5">Belongs to the complex I subunit 2 family.</text>
</comment>
<feature type="transmembrane region" description="Helical" evidence="5">
    <location>
        <begin position="38"/>
        <end position="58"/>
    </location>
</feature>
<keyword evidence="9" id="KW-1185">Reference proteome</keyword>
<feature type="transmembrane region" description="Helical" evidence="5">
    <location>
        <begin position="274"/>
        <end position="296"/>
    </location>
</feature>
<evidence type="ECO:0000313" key="8">
    <source>
        <dbReference type="EMBL" id="ODJ87658.1"/>
    </source>
</evidence>
<evidence type="ECO:0000256" key="3">
    <source>
        <dbReference type="ARBA" id="ARBA00022989"/>
    </source>
</evidence>
<feature type="transmembrane region" description="Helical" evidence="5">
    <location>
        <begin position="204"/>
        <end position="229"/>
    </location>
</feature>
<reference evidence="8 9" key="1">
    <citation type="submission" date="2016-06" db="EMBL/GenBank/DDBJ databases">
        <title>Genome sequence of endosymbiont of Candidatus Endolucinida thiodiazotropha.</title>
        <authorList>
            <person name="Poehlein A."/>
            <person name="Koenig S."/>
            <person name="Heiden S.E."/>
            <person name="Thuermer A."/>
            <person name="Voget S."/>
            <person name="Daniel R."/>
            <person name="Markert S."/>
            <person name="Gros O."/>
            <person name="Schweder T."/>
        </authorList>
    </citation>
    <scope>NUCLEOTIDE SEQUENCE [LARGE SCALE GENOMIC DNA]</scope>
    <source>
        <strain evidence="8 9">COS</strain>
    </source>
</reference>
<keyword evidence="5" id="KW-0874">Quinone</keyword>
<feature type="domain" description="NADH:quinone oxidoreductase/Mrp antiporter transmembrane" evidence="7">
    <location>
        <begin position="125"/>
        <end position="422"/>
    </location>
</feature>
<organism evidence="8 9">
    <name type="scientific">Candidatus Thiodiazotropha endolucinida</name>
    <dbReference type="NCBI Taxonomy" id="1655433"/>
    <lineage>
        <taxon>Bacteria</taxon>
        <taxon>Pseudomonadati</taxon>
        <taxon>Pseudomonadota</taxon>
        <taxon>Gammaproteobacteria</taxon>
        <taxon>Chromatiales</taxon>
        <taxon>Sedimenticolaceae</taxon>
        <taxon>Candidatus Thiodiazotropha</taxon>
    </lineage>
</organism>
<dbReference type="PRINTS" id="PR01434">
    <property type="entry name" value="NADHDHGNASE5"/>
</dbReference>
<feature type="transmembrane region" description="Helical" evidence="5">
    <location>
        <begin position="329"/>
        <end position="352"/>
    </location>
</feature>
<protein>
    <recommendedName>
        <fullName evidence="5">NADH-quinone oxidoreductase subunit N</fullName>
        <ecNumber evidence="5">7.1.1.-</ecNumber>
    </recommendedName>
    <alternativeName>
        <fullName evidence="5">NADH dehydrogenase I subunit N</fullName>
    </alternativeName>
    <alternativeName>
        <fullName evidence="5">NDH-1 subunit N</fullName>
    </alternativeName>
</protein>
<feature type="transmembrane region" description="Helical" evidence="5">
    <location>
        <begin position="459"/>
        <end position="480"/>
    </location>
</feature>
<feature type="transmembrane region" description="Helical" evidence="5">
    <location>
        <begin position="241"/>
        <end position="262"/>
    </location>
</feature>
<comment type="subunit">
    <text evidence="5">NDH-1 is composed of 14 different subunits. Subunits NuoA, H, J, K, L, M, N constitute the membrane sector of the complex.</text>
</comment>
<comment type="subcellular location">
    <subcellularLocation>
        <location evidence="5">Cell membrane</location>
        <topology evidence="5">Multi-pass membrane protein</topology>
    </subcellularLocation>
    <subcellularLocation>
        <location evidence="1">Endomembrane system</location>
        <topology evidence="1">Multi-pass membrane protein</topology>
    </subcellularLocation>
    <subcellularLocation>
        <location evidence="6">Membrane</location>
        <topology evidence="6">Multi-pass membrane protein</topology>
    </subcellularLocation>
</comment>
<evidence type="ECO:0000256" key="2">
    <source>
        <dbReference type="ARBA" id="ARBA00022692"/>
    </source>
</evidence>
<keyword evidence="5" id="KW-0520">NAD</keyword>
<dbReference type="RefSeq" id="WP_069124677.1">
    <property type="nucleotide sequence ID" value="NZ_MARB01000010.1"/>
</dbReference>
<sequence>MQFDTTQLIPVLPEISLLTLACVVLVVDLFIRESQRIVSYGITQVGLMITAAVTLLVSQPGTQIIFDGSYIRDPMSDLLKLGILVISFLAFLYAKDYLRDRDLFKGEFYTLGLFAVLGMMIMTSANSFLTIYLGLELLALCLYALVAFNRNSPHGAEAAMKYFVLGALASGMLLYGISMIYGATGTLRFDELAQVVDKGDLNRLVMVFGIVFLVIGLAFKLGAVPFHMWVPDIYHGAPTAVTLFIGSAPKIAAFALAMRLLVDGLADLHAGWEGWQGMLIILSVLSMAIGNLIAIAQTNIKRMLAYSTISHVGFILLGILAGTKEGYTAAMFYTLVYALMSAGGFGVVIALSRKGFEAENLDDFKGLNQRNPWFAGMMLLLMFSMAGVPPTVGFFAKLFVLDAVVSVNLTWLAVVGVFFSIIGAFYYIRVIKLIYFDEPVDESPLTVGMDTQVVLSLNGLAMLILGLFPAGLLSLCSSAIGN</sequence>
<dbReference type="EC" id="7.1.1.-" evidence="5"/>
<keyword evidence="5" id="KW-0830">Ubiquinone</keyword>
<dbReference type="GO" id="GO:0008137">
    <property type="term" value="F:NADH dehydrogenase (ubiquinone) activity"/>
    <property type="evidence" value="ECO:0007669"/>
    <property type="project" value="InterPro"/>
</dbReference>
<dbReference type="Pfam" id="PF00361">
    <property type="entry name" value="Proton_antipo_M"/>
    <property type="match status" value="1"/>
</dbReference>
<feature type="transmembrane region" description="Helical" evidence="5">
    <location>
        <begin position="131"/>
        <end position="150"/>
    </location>
</feature>
<evidence type="ECO:0000313" key="9">
    <source>
        <dbReference type="Proteomes" id="UP000094769"/>
    </source>
</evidence>
<evidence type="ECO:0000256" key="4">
    <source>
        <dbReference type="ARBA" id="ARBA00023136"/>
    </source>
</evidence>
<dbReference type="OrthoDB" id="9768329at2"/>
<evidence type="ECO:0000256" key="5">
    <source>
        <dbReference type="HAMAP-Rule" id="MF_00445"/>
    </source>
</evidence>
<feature type="transmembrane region" description="Helical" evidence="5">
    <location>
        <begin position="78"/>
        <end position="94"/>
    </location>
</feature>
<evidence type="ECO:0000259" key="7">
    <source>
        <dbReference type="Pfam" id="PF00361"/>
    </source>
</evidence>
<feature type="transmembrane region" description="Helical" evidence="5">
    <location>
        <begin position="12"/>
        <end position="31"/>
    </location>
</feature>
<dbReference type="NCBIfam" id="NF004442">
    <property type="entry name" value="PRK05777.1-5"/>
    <property type="match status" value="1"/>
</dbReference>
<gene>
    <name evidence="5 8" type="primary">nuoN</name>
    <name evidence="8" type="ORF">CODIS_20740</name>
</gene>
<dbReference type="Proteomes" id="UP000094769">
    <property type="component" value="Unassembled WGS sequence"/>
</dbReference>
<feature type="transmembrane region" description="Helical" evidence="5">
    <location>
        <begin position="106"/>
        <end position="125"/>
    </location>
</feature>
<keyword evidence="3 5" id="KW-1133">Transmembrane helix</keyword>
<name>A0A7Z1AFN7_9GAMM</name>
<proteinExistence type="inferred from homology"/>
<keyword evidence="2 5" id="KW-0812">Transmembrane</keyword>
<comment type="function">
    <text evidence="5">NDH-1 shuttles electrons from NADH, via FMN and iron-sulfur (Fe-S) centers, to quinones in the respiratory chain. The immediate electron acceptor for the enzyme in this species is believed to be ubiquinone. Couples the redox reaction to proton translocation (for every two electrons transferred, four hydrogen ions are translocated across the cytoplasmic membrane), and thus conserves the redox energy in a proton gradient.</text>
</comment>